<evidence type="ECO:0000256" key="1">
    <source>
        <dbReference type="SAM" id="Phobius"/>
    </source>
</evidence>
<organism evidence="2 3">
    <name type="scientific">Acaryochloris thomasi RCC1774</name>
    <dbReference type="NCBI Taxonomy" id="1764569"/>
    <lineage>
        <taxon>Bacteria</taxon>
        <taxon>Bacillati</taxon>
        <taxon>Cyanobacteriota</taxon>
        <taxon>Cyanophyceae</taxon>
        <taxon>Acaryochloridales</taxon>
        <taxon>Acaryochloridaceae</taxon>
        <taxon>Acaryochloris</taxon>
        <taxon>Acaryochloris thomasi</taxon>
    </lineage>
</organism>
<dbReference type="Proteomes" id="UP000248857">
    <property type="component" value="Unassembled WGS sequence"/>
</dbReference>
<proteinExistence type="predicted"/>
<evidence type="ECO:0000313" key="3">
    <source>
        <dbReference type="Proteomes" id="UP000248857"/>
    </source>
</evidence>
<dbReference type="RefSeq" id="WP_110984220.1">
    <property type="nucleotide sequence ID" value="NZ_CAWNWM010000001.1"/>
</dbReference>
<keyword evidence="1" id="KW-1133">Transmembrane helix</keyword>
<feature type="transmembrane region" description="Helical" evidence="1">
    <location>
        <begin position="6"/>
        <end position="26"/>
    </location>
</feature>
<keyword evidence="1" id="KW-0472">Membrane</keyword>
<keyword evidence="1" id="KW-0812">Transmembrane</keyword>
<comment type="caution">
    <text evidence="2">The sequence shown here is derived from an EMBL/GenBank/DDBJ whole genome shotgun (WGS) entry which is preliminary data.</text>
</comment>
<gene>
    <name evidence="2" type="ORF">C1752_00236</name>
</gene>
<keyword evidence="3" id="KW-1185">Reference proteome</keyword>
<evidence type="ECO:0000313" key="2">
    <source>
        <dbReference type="EMBL" id="PZD75460.1"/>
    </source>
</evidence>
<name>A0A2W1JQ41_9CYAN</name>
<protein>
    <submittedName>
        <fullName evidence="2">Uncharacterized protein</fullName>
    </submittedName>
</protein>
<dbReference type="AlphaFoldDB" id="A0A2W1JQ41"/>
<reference evidence="2 3" key="1">
    <citation type="journal article" date="2018" name="Sci. Rep.">
        <title>A novel species of the marine cyanobacterium Acaryochloris with a unique pigment content and lifestyle.</title>
        <authorList>
            <person name="Partensky F."/>
            <person name="Six C."/>
            <person name="Ratin M."/>
            <person name="Garczarek L."/>
            <person name="Vaulot D."/>
            <person name="Probert I."/>
            <person name="Calteau A."/>
            <person name="Gourvil P."/>
            <person name="Marie D."/>
            <person name="Grebert T."/>
            <person name="Bouchier C."/>
            <person name="Le Panse S."/>
            <person name="Gachenot M."/>
            <person name="Rodriguez F."/>
            <person name="Garrido J.L."/>
        </authorList>
    </citation>
    <scope>NUCLEOTIDE SEQUENCE [LARGE SCALE GENOMIC DNA]</scope>
    <source>
        <strain evidence="2 3">RCC1774</strain>
    </source>
</reference>
<sequence length="109" mass="11600">MSLNSALFLLICLSTVSVLVVAIKLLDRLARPFRQQLQPPDGPQDQPIEHHLNPIDATLLTSDTDCIAVSSDVYEGAARSVEGATEGFATAIEAGMETLSGLFEGITTD</sequence>
<accession>A0A2W1JQ41</accession>
<dbReference type="EMBL" id="PQWO01000001">
    <property type="protein sequence ID" value="PZD75460.1"/>
    <property type="molecule type" value="Genomic_DNA"/>
</dbReference>